<name>A0A8T9Q1Y1_9BACT</name>
<organism evidence="1 2">
    <name type="scientific">Hymenobacter cellulosilyticus</name>
    <dbReference type="NCBI Taxonomy" id="2932248"/>
    <lineage>
        <taxon>Bacteria</taxon>
        <taxon>Pseudomonadati</taxon>
        <taxon>Bacteroidota</taxon>
        <taxon>Cytophagia</taxon>
        <taxon>Cytophagales</taxon>
        <taxon>Hymenobacteraceae</taxon>
        <taxon>Hymenobacter</taxon>
    </lineage>
</organism>
<evidence type="ECO:0000313" key="1">
    <source>
        <dbReference type="EMBL" id="UOQ70451.1"/>
    </source>
</evidence>
<dbReference type="AlphaFoldDB" id="A0A8T9Q1Y1"/>
<dbReference type="RefSeq" id="WP_244673873.1">
    <property type="nucleotide sequence ID" value="NZ_CP095046.1"/>
</dbReference>
<accession>A0A8T9Q1Y1</accession>
<dbReference type="Proteomes" id="UP000831796">
    <property type="component" value="Chromosome"/>
</dbReference>
<reference evidence="1" key="1">
    <citation type="submission" date="2022-04" db="EMBL/GenBank/DDBJ databases">
        <title>Hymenobacter sp. isolated from the air.</title>
        <authorList>
            <person name="Won M."/>
            <person name="Lee C.-M."/>
            <person name="Woen H.-Y."/>
            <person name="Kwon S.-W."/>
        </authorList>
    </citation>
    <scope>NUCLEOTIDE SEQUENCE</scope>
    <source>
        <strain evidence="1">5116S-3</strain>
    </source>
</reference>
<proteinExistence type="predicted"/>
<sequence length="215" mass="23751">MDKLLGNQDHLDAARILSDKLAAADRAQQVLLQGWAGSRQAENCLKQYFALAAAAPEPDLGAQVRQVYRQHTPTERRVTLLQVLAAVNEQHPDAELLTTSRDVAYEVVSAEAAAGNTTPLALLRHFLPDDRLLGADVSRYATSRQKRLRDALPTAPAGFQLDATITWLTAASHGAQWLLLGQRDDQLHLARCNGYGNVEYYSWSNSIDPGYGWCW</sequence>
<dbReference type="EMBL" id="CP095046">
    <property type="protein sequence ID" value="UOQ70451.1"/>
    <property type="molecule type" value="Genomic_DNA"/>
</dbReference>
<protein>
    <submittedName>
        <fullName evidence="1">Uncharacterized protein</fullName>
    </submittedName>
</protein>
<gene>
    <name evidence="1" type="ORF">MUN79_17130</name>
</gene>
<evidence type="ECO:0000313" key="2">
    <source>
        <dbReference type="Proteomes" id="UP000831796"/>
    </source>
</evidence>
<keyword evidence="2" id="KW-1185">Reference proteome</keyword>
<dbReference type="KEGG" id="hcu:MUN79_17130"/>